<dbReference type="SUPFAM" id="SSF53474">
    <property type="entry name" value="alpha/beta-Hydrolases"/>
    <property type="match status" value="1"/>
</dbReference>
<dbReference type="EMBL" id="HBKN01039006">
    <property type="protein sequence ID" value="CAE2326581.1"/>
    <property type="molecule type" value="Transcribed_RNA"/>
</dbReference>
<dbReference type="PANTHER" id="PTHR16138:SF7">
    <property type="entry name" value="PALMITOYL-PROTEIN THIOESTERASE ABHD10, MITOCHONDRIAL"/>
    <property type="match status" value="1"/>
</dbReference>
<dbReference type="Gene3D" id="3.40.50.1820">
    <property type="entry name" value="alpha/beta hydrolase"/>
    <property type="match status" value="1"/>
</dbReference>
<dbReference type="GO" id="GO:0004553">
    <property type="term" value="F:hydrolase activity, hydrolyzing O-glycosyl compounds"/>
    <property type="evidence" value="ECO:0007669"/>
    <property type="project" value="TreeGrafter"/>
</dbReference>
<dbReference type="InterPro" id="IPR052382">
    <property type="entry name" value="ABHD10_acyl-thioesterase"/>
</dbReference>
<proteinExistence type="predicted"/>
<dbReference type="Pfam" id="PF12146">
    <property type="entry name" value="Hydrolase_4"/>
    <property type="match status" value="1"/>
</dbReference>
<protein>
    <recommendedName>
        <fullName evidence="2">Serine aminopeptidase S33 domain-containing protein</fullName>
    </recommendedName>
</protein>
<keyword evidence="1" id="KW-0378">Hydrolase</keyword>
<dbReference type="PANTHER" id="PTHR16138">
    <property type="entry name" value="MYCOPHENOLIC ACID ACYL-GLUCURONIDE ESTERASE, MITOCHONDRIAL"/>
    <property type="match status" value="1"/>
</dbReference>
<sequence length="378" mass="42092">MLRGRGAFRTRAFFVKGGGEGKMKLLKQLLATTLVFHLSTSSAFTPSCLKPPGKHLVQNALPRGQRGVSVQKSSRPNIHTLRGNLESSVGWIGRPGSSMQVPEPRMAEMRMSQLGKIDIDGAQIQYDYLPGDGPVIFYLPALNQTRHGAKANAVKTWCRRNGRSFLVADYYGTGKSDGEYSDATITRWAKDAAALIDWLKKEHDHDGVIMVGAGVGGWVMLHTAQWRKDSIVGLVGVAADPDFTETLVWPALEDSVKQEIENKGLAVITWAGKPYTVTKALFDDGRKMQVLNKGPNSIPITCPVRLIQGLGDEEIPPERALELSDCLLSRDVVITYVKYGKHALEDYEDDFRRIYFAVEDIERQVVRQNWLRNMNRPV</sequence>
<accession>A0A7S4U9Z6</accession>
<feature type="domain" description="Serine aminopeptidase S33" evidence="2">
    <location>
        <begin position="153"/>
        <end position="239"/>
    </location>
</feature>
<reference evidence="3" key="1">
    <citation type="submission" date="2021-01" db="EMBL/GenBank/DDBJ databases">
        <authorList>
            <person name="Corre E."/>
            <person name="Pelletier E."/>
            <person name="Niang G."/>
            <person name="Scheremetjew M."/>
            <person name="Finn R."/>
            <person name="Kale V."/>
            <person name="Holt S."/>
            <person name="Cochrane G."/>
            <person name="Meng A."/>
            <person name="Brown T."/>
            <person name="Cohen L."/>
        </authorList>
    </citation>
    <scope>NUCLEOTIDE SEQUENCE</scope>
    <source>
        <strain evidence="3">CCMP 2712</strain>
    </source>
</reference>
<organism evidence="3">
    <name type="scientific">Guillardia theta</name>
    <name type="common">Cryptophyte</name>
    <name type="synonym">Cryptomonas phi</name>
    <dbReference type="NCBI Taxonomy" id="55529"/>
    <lineage>
        <taxon>Eukaryota</taxon>
        <taxon>Cryptophyceae</taxon>
        <taxon>Pyrenomonadales</taxon>
        <taxon>Geminigeraceae</taxon>
        <taxon>Guillardia</taxon>
    </lineage>
</organism>
<evidence type="ECO:0000256" key="1">
    <source>
        <dbReference type="ARBA" id="ARBA00022801"/>
    </source>
</evidence>
<gene>
    <name evidence="3" type="ORF">GTHE00462_LOCUS30562</name>
</gene>
<dbReference type="InterPro" id="IPR022742">
    <property type="entry name" value="Hydrolase_4"/>
</dbReference>
<dbReference type="AlphaFoldDB" id="A0A7S4U9Z6"/>
<evidence type="ECO:0000313" key="3">
    <source>
        <dbReference type="EMBL" id="CAE2326581.1"/>
    </source>
</evidence>
<name>A0A7S4U9Z6_GUITH</name>
<dbReference type="GO" id="GO:0005739">
    <property type="term" value="C:mitochondrion"/>
    <property type="evidence" value="ECO:0007669"/>
    <property type="project" value="TreeGrafter"/>
</dbReference>
<evidence type="ECO:0000259" key="2">
    <source>
        <dbReference type="Pfam" id="PF12146"/>
    </source>
</evidence>
<dbReference type="InterPro" id="IPR029058">
    <property type="entry name" value="AB_hydrolase_fold"/>
</dbReference>
<dbReference type="GO" id="GO:0008474">
    <property type="term" value="F:palmitoyl-(protein) hydrolase activity"/>
    <property type="evidence" value="ECO:0007669"/>
    <property type="project" value="TreeGrafter"/>
</dbReference>